<sequence>MILIANNCESIELPEFFGVYANKNGILTEMIEHPNSSRAISGIEVLGAGLMDSLSGILFEDGKLEFIVFLNKVKIGERVPVIKIDRIVDGESKKEKYRVSEEKIMMRVAPIPNISSDKEIFRIVPKESLEAGIWAITIENKLYDFVIKDKSYSDCKRRVVNSFAQINYIPCDGESNSSPKNDEKTIEVTFVNGYPKNDVVTKIKYPVEMQFRLSPSFQKTIEIPAYVRNISLDAYKMSVYRKNSFSKGITDFSIPISGDTKINLNSYLK</sequence>
<dbReference type="Proteomes" id="UP000014216">
    <property type="component" value="Unassembled WGS sequence"/>
</dbReference>
<organism evidence="1 2">
    <name type="scientific">Desulfotignum phosphitoxidans DSM 13687</name>
    <dbReference type="NCBI Taxonomy" id="1286635"/>
    <lineage>
        <taxon>Bacteria</taxon>
        <taxon>Pseudomonadati</taxon>
        <taxon>Thermodesulfobacteriota</taxon>
        <taxon>Desulfobacteria</taxon>
        <taxon>Desulfobacterales</taxon>
        <taxon>Desulfobacteraceae</taxon>
        <taxon>Desulfotignum</taxon>
    </lineage>
</organism>
<evidence type="ECO:0000313" key="2">
    <source>
        <dbReference type="Proteomes" id="UP000014216"/>
    </source>
</evidence>
<name>S0FYX6_9BACT</name>
<proteinExistence type="predicted"/>
<dbReference type="EMBL" id="APJX01000008">
    <property type="protein sequence ID" value="EMS78409.1"/>
    <property type="molecule type" value="Genomic_DNA"/>
</dbReference>
<dbReference type="AlphaFoldDB" id="S0FYX6"/>
<evidence type="ECO:0000313" key="1">
    <source>
        <dbReference type="EMBL" id="EMS78409.1"/>
    </source>
</evidence>
<accession>S0FYX6</accession>
<reference evidence="1 2" key="1">
    <citation type="journal article" date="2013" name="Genome Announc.">
        <title>Draft Genome Sequence of Desulfotignum phosphitoxidans DSM 13687 Strain FiPS-3.</title>
        <authorList>
            <person name="Poehlein A."/>
            <person name="Daniel R."/>
            <person name="Simeonova D.D."/>
        </authorList>
    </citation>
    <scope>NUCLEOTIDE SEQUENCE [LARGE SCALE GENOMIC DNA]</scope>
    <source>
        <strain evidence="1 2">DSM 13687</strain>
    </source>
</reference>
<comment type="caution">
    <text evidence="1">The sequence shown here is derived from an EMBL/GenBank/DDBJ whole genome shotgun (WGS) entry which is preliminary data.</text>
</comment>
<protein>
    <submittedName>
        <fullName evidence="1">Uncharacterized protein</fullName>
    </submittedName>
</protein>
<keyword evidence="2" id="KW-1185">Reference proteome</keyword>
<gene>
    <name evidence="1" type="ORF">Dpo_8c00760</name>
</gene>